<dbReference type="InterPro" id="IPR012337">
    <property type="entry name" value="RNaseH-like_sf"/>
</dbReference>
<dbReference type="GO" id="GO:0003676">
    <property type="term" value="F:nucleic acid binding"/>
    <property type="evidence" value="ECO:0007669"/>
    <property type="project" value="InterPro"/>
</dbReference>
<name>A0AAW7MG17_9BURK</name>
<organism evidence="1 4">
    <name type="scientific">Pandoraea cepalis</name>
    <dbReference type="NCBI Taxonomy" id="2508294"/>
    <lineage>
        <taxon>Bacteria</taxon>
        <taxon>Pseudomonadati</taxon>
        <taxon>Pseudomonadota</taxon>
        <taxon>Betaproteobacteria</taxon>
        <taxon>Burkholderiales</taxon>
        <taxon>Burkholderiaceae</taxon>
        <taxon>Pandoraea</taxon>
    </lineage>
</organism>
<gene>
    <name evidence="1" type="ORF">DBA34_00265</name>
    <name evidence="2" type="ORF">DBB29_00125</name>
</gene>
<dbReference type="Gene3D" id="3.30.420.10">
    <property type="entry name" value="Ribonuclease H-like superfamily/Ribonuclease H"/>
    <property type="match status" value="1"/>
</dbReference>
<dbReference type="SUPFAM" id="SSF53098">
    <property type="entry name" value="Ribonuclease H-like"/>
    <property type="match status" value="1"/>
</dbReference>
<evidence type="ECO:0000313" key="1">
    <source>
        <dbReference type="EMBL" id="MDN4571709.1"/>
    </source>
</evidence>
<dbReference type="EMBL" id="QAIC01000016">
    <property type="protein sequence ID" value="MDN4571709.1"/>
    <property type="molecule type" value="Genomic_DNA"/>
</dbReference>
<reference evidence="1" key="1">
    <citation type="submission" date="2018-04" db="EMBL/GenBank/DDBJ databases">
        <authorList>
            <person name="Jy Z."/>
        </authorList>
    </citation>
    <scope>NUCLEOTIDE SEQUENCE</scope>
    <source>
        <strain evidence="2">AS13</strain>
        <strain evidence="1">LA18</strain>
    </source>
</reference>
<evidence type="ECO:0000313" key="4">
    <source>
        <dbReference type="Proteomes" id="UP001172791"/>
    </source>
</evidence>
<protein>
    <submittedName>
        <fullName evidence="1">Uncharacterized protein</fullName>
    </submittedName>
</protein>
<dbReference type="Proteomes" id="UP001172788">
    <property type="component" value="Unassembled WGS sequence"/>
</dbReference>
<proteinExistence type="predicted"/>
<sequence length="166" mass="18982">MPQGVLLRRGPRSPWRTRYFIDTEFTDFKADACQLISIAIVSENGDEFYAECTDFDLSLCNSFVRETVLPQLGTISGRSMPTGNVREALMAWLCAVPLKPRPVLSYDSDCDYQLVTRLLRGSLPQGWRHENVYLKINPERFMQYVTEHGGEHHALFDARANAYAFI</sequence>
<dbReference type="Proteomes" id="UP001172791">
    <property type="component" value="Unassembled WGS sequence"/>
</dbReference>
<evidence type="ECO:0000313" key="2">
    <source>
        <dbReference type="EMBL" id="MDN4576547.1"/>
    </source>
</evidence>
<dbReference type="InterPro" id="IPR036397">
    <property type="entry name" value="RNaseH_sf"/>
</dbReference>
<evidence type="ECO:0000313" key="3">
    <source>
        <dbReference type="Proteomes" id="UP001172788"/>
    </source>
</evidence>
<comment type="caution">
    <text evidence="1">The sequence shown here is derived from an EMBL/GenBank/DDBJ whole genome shotgun (WGS) entry which is preliminary data.</text>
</comment>
<accession>A0AAW7MG17</accession>
<dbReference type="AlphaFoldDB" id="A0AAW7MG17"/>
<keyword evidence="3" id="KW-1185">Reference proteome</keyword>
<dbReference type="EMBL" id="QAID01000011">
    <property type="protein sequence ID" value="MDN4576547.1"/>
    <property type="molecule type" value="Genomic_DNA"/>
</dbReference>